<dbReference type="GO" id="GO:0004860">
    <property type="term" value="F:protein kinase inhibitor activity"/>
    <property type="evidence" value="ECO:0007669"/>
    <property type="project" value="UniProtKB-KW"/>
</dbReference>
<evidence type="ECO:0000256" key="1">
    <source>
        <dbReference type="SAM" id="MobiDB-lite"/>
    </source>
</evidence>
<feature type="compositionally biased region" description="Basic and acidic residues" evidence="1">
    <location>
        <begin position="75"/>
        <end position="89"/>
    </location>
</feature>
<comment type="caution">
    <text evidence="2">The sequence shown here is derived from an EMBL/GenBank/DDBJ whole genome shotgun (WGS) entry which is preliminary data.</text>
</comment>
<dbReference type="SUPFAM" id="SSF49777">
    <property type="entry name" value="PEBP-like"/>
    <property type="match status" value="1"/>
</dbReference>
<proteinExistence type="predicted"/>
<dbReference type="EMBL" id="JBHTAX010000004">
    <property type="protein sequence ID" value="MFC7192358.1"/>
    <property type="molecule type" value="Genomic_DNA"/>
</dbReference>
<sequence>MYLSSPAFDDDESIPERYGYEKENVNPPLTIGDVPADAVSLALVMDDPDAQESAGKIWDHWILWNIDPSITEIEERTMPSDVREGRNDYGENGYGGPNPPNQEHTYHFRLYALDTEPDLDAGASKDELREAMVHHIIDESELRGRYAPN</sequence>
<dbReference type="Pfam" id="PF01161">
    <property type="entry name" value="PBP"/>
    <property type="match status" value="1"/>
</dbReference>
<accession>A0ABD5YT88</accession>
<dbReference type="AlphaFoldDB" id="A0ABD5YT88"/>
<dbReference type="GeneID" id="76202038"/>
<dbReference type="Gene3D" id="3.90.280.10">
    <property type="entry name" value="PEBP-like"/>
    <property type="match status" value="1"/>
</dbReference>
<dbReference type="PANTHER" id="PTHR30289">
    <property type="entry name" value="UNCHARACTERIZED PROTEIN YBCL-RELATED"/>
    <property type="match status" value="1"/>
</dbReference>
<feature type="region of interest" description="Disordered" evidence="1">
    <location>
        <begin position="75"/>
        <end position="104"/>
    </location>
</feature>
<gene>
    <name evidence="2" type="ORF">ACFQL7_22785</name>
</gene>
<protein>
    <submittedName>
        <fullName evidence="2">YbhB/YbcL family Raf kinase inhibitor-like protein</fullName>
    </submittedName>
</protein>
<keyword evidence="3" id="KW-1185">Reference proteome</keyword>
<dbReference type="CDD" id="cd00865">
    <property type="entry name" value="PEBP_bact_arch"/>
    <property type="match status" value="1"/>
</dbReference>
<name>A0ABD5YT88_9EURY</name>
<dbReference type="InterPro" id="IPR036610">
    <property type="entry name" value="PEBP-like_sf"/>
</dbReference>
<dbReference type="InterPro" id="IPR008914">
    <property type="entry name" value="PEBP"/>
</dbReference>
<organism evidence="2 3">
    <name type="scientific">Halocatena marina</name>
    <dbReference type="NCBI Taxonomy" id="2934937"/>
    <lineage>
        <taxon>Archaea</taxon>
        <taxon>Methanobacteriati</taxon>
        <taxon>Methanobacteriota</taxon>
        <taxon>Stenosarchaea group</taxon>
        <taxon>Halobacteria</taxon>
        <taxon>Halobacteriales</taxon>
        <taxon>Natronomonadaceae</taxon>
        <taxon>Halocatena</taxon>
    </lineage>
</organism>
<dbReference type="PANTHER" id="PTHR30289:SF1">
    <property type="entry name" value="PEBP (PHOSPHATIDYLETHANOLAMINE-BINDING PROTEIN) FAMILY PROTEIN"/>
    <property type="match status" value="1"/>
</dbReference>
<dbReference type="Proteomes" id="UP001596417">
    <property type="component" value="Unassembled WGS sequence"/>
</dbReference>
<evidence type="ECO:0000313" key="3">
    <source>
        <dbReference type="Proteomes" id="UP001596417"/>
    </source>
</evidence>
<evidence type="ECO:0000313" key="2">
    <source>
        <dbReference type="EMBL" id="MFC7192358.1"/>
    </source>
</evidence>
<keyword evidence="2" id="KW-0649">Protein kinase inhibitor</keyword>
<dbReference type="InterPro" id="IPR005247">
    <property type="entry name" value="YbhB_YbcL/LppC-like"/>
</dbReference>
<dbReference type="RefSeq" id="WP_248910170.1">
    <property type="nucleotide sequence ID" value="NZ_CP109980.1"/>
</dbReference>
<dbReference type="NCBIfam" id="TIGR00481">
    <property type="entry name" value="YbhB/YbcL family Raf kinase inhibitor-like protein"/>
    <property type="match status" value="1"/>
</dbReference>
<reference evidence="2 3" key="1">
    <citation type="journal article" date="2019" name="Int. J. Syst. Evol. Microbiol.">
        <title>The Global Catalogue of Microorganisms (GCM) 10K type strain sequencing project: providing services to taxonomists for standard genome sequencing and annotation.</title>
        <authorList>
            <consortium name="The Broad Institute Genomics Platform"/>
            <consortium name="The Broad Institute Genome Sequencing Center for Infectious Disease"/>
            <person name="Wu L."/>
            <person name="Ma J."/>
        </authorList>
    </citation>
    <scope>NUCLEOTIDE SEQUENCE [LARGE SCALE GENOMIC DNA]</scope>
    <source>
        <strain evidence="2 3">RDMS1</strain>
    </source>
</reference>